<dbReference type="InterPro" id="IPR050273">
    <property type="entry name" value="GppA/Ppx_hydrolase"/>
</dbReference>
<accession>A0ABT1ZSE0</accession>
<dbReference type="Gene3D" id="3.30.420.150">
    <property type="entry name" value="Exopolyphosphatase. Domain 2"/>
    <property type="match status" value="1"/>
</dbReference>
<evidence type="ECO:0000313" key="3">
    <source>
        <dbReference type="Proteomes" id="UP001204151"/>
    </source>
</evidence>
<dbReference type="Gene3D" id="3.30.420.40">
    <property type="match status" value="1"/>
</dbReference>
<sequence>MSTPSPIHAALVLGSDSFRLLVGAVEEGTLRPLDSYHAPLRLAAALDAQGCLSPEAMHAAFDCLRGIRARLNDHALAAVRVVATSTLRMARNSHLFLPAAQELLGHPVQVLTGEEEAVLTYLGVADGAAADGDNTRTLVLGIGGGSTQLALGSGRRVQKVASLGLGTSRLALTFFGGGRIDAVSFAAAIASTRAKLGDEAPAFGPGRRERTCGASGTIHTLARLLVDNDLGGPITRNRLEGLAARALEQGGGGAALAGLGPLRLRDVTAALAILLGLMEELEIDELEVPKTGLRAGVLAELRHGRAALAA</sequence>
<reference evidence="2 3" key="1">
    <citation type="submission" date="2022-08" db="EMBL/GenBank/DDBJ databases">
        <title>Reclassification of Massilia species as members of the genera Telluria, Duganella, Pseudoduganella, Mokoshia gen. nov. and Zemynaea gen. nov. using orthogonal and non-orthogonal genome-based approaches.</title>
        <authorList>
            <person name="Bowman J.P."/>
        </authorList>
    </citation>
    <scope>NUCLEOTIDE SEQUENCE [LARGE SCALE GENOMIC DNA]</scope>
    <source>
        <strain evidence="2 3">JCM 31316</strain>
    </source>
</reference>
<dbReference type="PANTHER" id="PTHR30005">
    <property type="entry name" value="EXOPOLYPHOSPHATASE"/>
    <property type="match status" value="1"/>
</dbReference>
<dbReference type="Pfam" id="PF02541">
    <property type="entry name" value="Ppx-GppA"/>
    <property type="match status" value="1"/>
</dbReference>
<dbReference type="RefSeq" id="WP_258817388.1">
    <property type="nucleotide sequence ID" value="NZ_JANUGW010000009.1"/>
</dbReference>
<feature type="domain" description="Ppx/GppA phosphatase N-terminal" evidence="1">
    <location>
        <begin position="23"/>
        <end position="301"/>
    </location>
</feature>
<proteinExistence type="predicted"/>
<dbReference type="EMBL" id="JANUGW010000009">
    <property type="protein sequence ID" value="MCS0582796.1"/>
    <property type="molecule type" value="Genomic_DNA"/>
</dbReference>
<evidence type="ECO:0000313" key="2">
    <source>
        <dbReference type="EMBL" id="MCS0582796.1"/>
    </source>
</evidence>
<dbReference type="InterPro" id="IPR003695">
    <property type="entry name" value="Ppx_GppA_N"/>
</dbReference>
<keyword evidence="3" id="KW-1185">Reference proteome</keyword>
<dbReference type="PANTHER" id="PTHR30005:SF0">
    <property type="entry name" value="RETROGRADE REGULATION PROTEIN 2"/>
    <property type="match status" value="1"/>
</dbReference>
<protein>
    <recommendedName>
        <fullName evidence="1">Ppx/GppA phosphatase N-terminal domain-containing protein</fullName>
    </recommendedName>
</protein>
<comment type="caution">
    <text evidence="2">The sequence shown here is derived from an EMBL/GenBank/DDBJ whole genome shotgun (WGS) entry which is preliminary data.</text>
</comment>
<dbReference type="InterPro" id="IPR043129">
    <property type="entry name" value="ATPase_NBD"/>
</dbReference>
<dbReference type="SUPFAM" id="SSF53067">
    <property type="entry name" value="Actin-like ATPase domain"/>
    <property type="match status" value="2"/>
</dbReference>
<gene>
    <name evidence="2" type="ORF">NX784_14480</name>
</gene>
<evidence type="ECO:0000259" key="1">
    <source>
        <dbReference type="Pfam" id="PF02541"/>
    </source>
</evidence>
<dbReference type="Proteomes" id="UP001204151">
    <property type="component" value="Unassembled WGS sequence"/>
</dbReference>
<organism evidence="2 3">
    <name type="scientific">Massilia pinisoli</name>
    <dbReference type="NCBI Taxonomy" id="1772194"/>
    <lineage>
        <taxon>Bacteria</taxon>
        <taxon>Pseudomonadati</taxon>
        <taxon>Pseudomonadota</taxon>
        <taxon>Betaproteobacteria</taxon>
        <taxon>Burkholderiales</taxon>
        <taxon>Oxalobacteraceae</taxon>
        <taxon>Telluria group</taxon>
        <taxon>Massilia</taxon>
    </lineage>
</organism>
<name>A0ABT1ZSE0_9BURK</name>